<proteinExistence type="predicted"/>
<sequence length="125" mass="14032">MKGIRKGESRAKESNPLEPGKRRCAKCGRLDFILMKKMGIKSGFTFWNLVFLLTVSCVKGGMGWGVPSALDGGELTRHQRWLGYFVICTDKIIVMILKKELIQSSFPTSDRKCILLARFGVQCSD</sequence>
<reference evidence="3 4" key="1">
    <citation type="journal article" date="2011" name="Nature">
        <title>A high-resolution map of human evolutionary constraint using 29 mammals.</title>
        <authorList>
            <person name="Lindblad-Toh K."/>
            <person name="Garber M."/>
            <person name="Zuk O."/>
            <person name="Lin M.F."/>
            <person name="Parker B.J."/>
            <person name="Washietl S."/>
            <person name="Kheradpour P."/>
            <person name="Ernst J."/>
            <person name="Jordan G."/>
            <person name="Mauceli E."/>
            <person name="Ward L.D."/>
            <person name="Lowe C.B."/>
            <person name="Holloway A.K."/>
            <person name="Clamp M."/>
            <person name="Gnerre S."/>
            <person name="Alfoldi J."/>
            <person name="Beal K."/>
            <person name="Chang J."/>
            <person name="Clawson H."/>
            <person name="Cuff J."/>
            <person name="Di Palma F."/>
            <person name="Fitzgerald S."/>
            <person name="Flicek P."/>
            <person name="Guttman M."/>
            <person name="Hubisz M.J."/>
            <person name="Jaffe D.B."/>
            <person name="Jungreis I."/>
            <person name="Kent W.J."/>
            <person name="Kostka D."/>
            <person name="Lara M."/>
            <person name="Martins A.L."/>
            <person name="Massingham T."/>
            <person name="Moltke I."/>
            <person name="Raney B.J."/>
            <person name="Rasmussen M.D."/>
            <person name="Robinson J."/>
            <person name="Stark A."/>
            <person name="Vilella A.J."/>
            <person name="Wen J."/>
            <person name="Xie X."/>
            <person name="Zody M.C."/>
            <person name="Baldwin J."/>
            <person name="Bloom T."/>
            <person name="Chin C.W."/>
            <person name="Heiman D."/>
            <person name="Nicol R."/>
            <person name="Nusbaum C."/>
            <person name="Young S."/>
            <person name="Wilkinson J."/>
            <person name="Worley K.C."/>
            <person name="Kovar C.L."/>
            <person name="Muzny D.M."/>
            <person name="Gibbs R.A."/>
            <person name="Cree A."/>
            <person name="Dihn H.H."/>
            <person name="Fowler G."/>
            <person name="Jhangiani S."/>
            <person name="Joshi V."/>
            <person name="Lee S."/>
            <person name="Lewis L.R."/>
            <person name="Nazareth L.V."/>
            <person name="Okwuonu G."/>
            <person name="Santibanez J."/>
            <person name="Warren W.C."/>
            <person name="Mardis E.R."/>
            <person name="Weinstock G.M."/>
            <person name="Wilson R.K."/>
            <person name="Delehaunty K."/>
            <person name="Dooling D."/>
            <person name="Fronik C."/>
            <person name="Fulton L."/>
            <person name="Fulton B."/>
            <person name="Graves T."/>
            <person name="Minx P."/>
            <person name="Sodergren E."/>
            <person name="Birney E."/>
            <person name="Margulies E.H."/>
            <person name="Herrero J."/>
            <person name="Green E.D."/>
            <person name="Haussler D."/>
            <person name="Siepel A."/>
            <person name="Goldman N."/>
            <person name="Pollard K.S."/>
            <person name="Pedersen J.S."/>
            <person name="Lander E.S."/>
            <person name="Kellis M."/>
        </authorList>
    </citation>
    <scope>NUCLEOTIDE SEQUENCE [LARGE SCALE GENOMIC DNA]</scope>
</reference>
<feature type="region of interest" description="Disordered" evidence="1">
    <location>
        <begin position="1"/>
        <end position="21"/>
    </location>
</feature>
<evidence type="ECO:0000256" key="1">
    <source>
        <dbReference type="SAM" id="MobiDB-lite"/>
    </source>
</evidence>
<reference evidence="3" key="3">
    <citation type="submission" date="2025-09" db="UniProtKB">
        <authorList>
            <consortium name="Ensembl"/>
        </authorList>
    </citation>
    <scope>IDENTIFICATION</scope>
</reference>
<dbReference type="eggNOG" id="KOG4297">
    <property type="taxonomic scope" value="Eukaryota"/>
</dbReference>
<keyword evidence="2" id="KW-1133">Transmembrane helix</keyword>
<reference evidence="3" key="2">
    <citation type="submission" date="2025-08" db="UniProtKB">
        <authorList>
            <consortium name="Ensembl"/>
        </authorList>
    </citation>
    <scope>IDENTIFICATION</scope>
</reference>
<evidence type="ECO:0000256" key="2">
    <source>
        <dbReference type="SAM" id="Phobius"/>
    </source>
</evidence>
<dbReference type="AlphaFoldDB" id="G1Q710"/>
<dbReference type="EMBL" id="AAPE02009434">
    <property type="status" value="NOT_ANNOTATED_CDS"/>
    <property type="molecule type" value="Genomic_DNA"/>
</dbReference>
<keyword evidence="4" id="KW-1185">Reference proteome</keyword>
<feature type="transmembrane region" description="Helical" evidence="2">
    <location>
        <begin position="44"/>
        <end position="61"/>
    </location>
</feature>
<dbReference type="HOGENOM" id="CLU_2025912_0_0_1"/>
<dbReference type="Proteomes" id="UP000001074">
    <property type="component" value="Unassembled WGS sequence"/>
</dbReference>
<dbReference type="GeneTree" id="ENSGT00630000090989"/>
<dbReference type="OMA" id="DRKCNLL"/>
<accession>G1Q710</accession>
<keyword evidence="2" id="KW-0472">Membrane</keyword>
<dbReference type="InParanoid" id="G1Q710"/>
<dbReference type="STRING" id="59463.ENSMLUP00000019493"/>
<evidence type="ECO:0000313" key="4">
    <source>
        <dbReference type="Proteomes" id="UP000001074"/>
    </source>
</evidence>
<name>G1Q710_MYOLU</name>
<evidence type="ECO:0000313" key="3">
    <source>
        <dbReference type="Ensembl" id="ENSMLUP00000019493.1"/>
    </source>
</evidence>
<protein>
    <submittedName>
        <fullName evidence="3">Uncharacterized protein</fullName>
    </submittedName>
</protein>
<organism evidence="3 4">
    <name type="scientific">Myotis lucifugus</name>
    <name type="common">Little brown bat</name>
    <dbReference type="NCBI Taxonomy" id="59463"/>
    <lineage>
        <taxon>Eukaryota</taxon>
        <taxon>Metazoa</taxon>
        <taxon>Chordata</taxon>
        <taxon>Craniata</taxon>
        <taxon>Vertebrata</taxon>
        <taxon>Euteleostomi</taxon>
        <taxon>Mammalia</taxon>
        <taxon>Eutheria</taxon>
        <taxon>Laurasiatheria</taxon>
        <taxon>Chiroptera</taxon>
        <taxon>Yangochiroptera</taxon>
        <taxon>Vespertilionidae</taxon>
        <taxon>Myotis</taxon>
    </lineage>
</organism>
<dbReference type="Ensembl" id="ENSMLUT00000022963.1">
    <property type="protein sequence ID" value="ENSMLUP00000019493.1"/>
    <property type="gene ID" value="ENSMLUG00000029874.1"/>
</dbReference>
<keyword evidence="2" id="KW-0812">Transmembrane</keyword>